<dbReference type="STRING" id="282197.SAMN04488517_11012"/>
<organism evidence="2 3">
    <name type="scientific">Jannaschia rubra</name>
    <dbReference type="NCBI Taxonomy" id="282197"/>
    <lineage>
        <taxon>Bacteria</taxon>
        <taxon>Pseudomonadati</taxon>
        <taxon>Pseudomonadota</taxon>
        <taxon>Alphaproteobacteria</taxon>
        <taxon>Rhodobacterales</taxon>
        <taxon>Roseobacteraceae</taxon>
        <taxon>Jannaschia</taxon>
    </lineage>
</organism>
<feature type="domain" description="RES" evidence="1">
    <location>
        <begin position="24"/>
        <end position="147"/>
    </location>
</feature>
<reference evidence="2 3" key="1">
    <citation type="submission" date="2015-07" db="EMBL/GenBank/DDBJ databases">
        <authorList>
            <person name="Noorani M."/>
        </authorList>
    </citation>
    <scope>NUCLEOTIDE SEQUENCE [LARGE SCALE GENOMIC DNA]</scope>
    <source>
        <strain evidence="2 3">CECT 5088</strain>
    </source>
</reference>
<protein>
    <recommendedName>
        <fullName evidence="1">RES domain-containing protein</fullName>
    </recommendedName>
</protein>
<evidence type="ECO:0000259" key="1">
    <source>
        <dbReference type="SMART" id="SM00953"/>
    </source>
</evidence>
<name>A0A0M6XWZ6_9RHOB</name>
<dbReference type="SMART" id="SM00953">
    <property type="entry name" value="RES"/>
    <property type="match status" value="1"/>
</dbReference>
<evidence type="ECO:0000313" key="2">
    <source>
        <dbReference type="EMBL" id="CTQ34833.1"/>
    </source>
</evidence>
<dbReference type="EMBL" id="CXPG01000027">
    <property type="protein sequence ID" value="CTQ34833.1"/>
    <property type="molecule type" value="Genomic_DNA"/>
</dbReference>
<dbReference type="InterPro" id="IPR014914">
    <property type="entry name" value="RES_dom"/>
</dbReference>
<accession>A0A0M6XWZ6</accession>
<dbReference type="OrthoDB" id="9789501at2"/>
<dbReference type="Proteomes" id="UP000048908">
    <property type="component" value="Unassembled WGS sequence"/>
</dbReference>
<evidence type="ECO:0000313" key="3">
    <source>
        <dbReference type="Proteomes" id="UP000048908"/>
    </source>
</evidence>
<dbReference type="AlphaFoldDB" id="A0A0M6XWZ6"/>
<gene>
    <name evidence="2" type="ORF">JAN5088_03629</name>
</gene>
<dbReference type="RefSeq" id="WP_055684195.1">
    <property type="nucleotide sequence ID" value="NZ_CXPG01000027.1"/>
</dbReference>
<keyword evidence="3" id="KW-1185">Reference proteome</keyword>
<proteinExistence type="predicted"/>
<dbReference type="Pfam" id="PF08808">
    <property type="entry name" value="RES"/>
    <property type="match status" value="1"/>
</dbReference>
<sequence>MSPRTLPDARTAWRIGDPDGEFPIWDDGGARRTAGRWHEAGAGVIYASLSYSTAMLEKLVHYSGDLPRNQHFIEVGIPAGTSYEVLSEAHHPGWSDRGGDVARRFGAAWYDERRSAILIVPSVVARMERNVVFNTAHPDFAGVSVGLEAPVWWDERLFRR</sequence>